<dbReference type="PROSITE" id="PS51708">
    <property type="entry name" value="CHAD"/>
    <property type="match status" value="1"/>
</dbReference>
<dbReference type="CDD" id="cd07374">
    <property type="entry name" value="CYTH-like_Pase"/>
    <property type="match status" value="1"/>
</dbReference>
<dbReference type="InterPro" id="IPR038186">
    <property type="entry name" value="CHAD_dom_sf"/>
</dbReference>
<feature type="domain" description="CYTH" evidence="1">
    <location>
        <begin position="6"/>
        <end position="209"/>
    </location>
</feature>
<dbReference type="SMART" id="SM00880">
    <property type="entry name" value="CHAD"/>
    <property type="match status" value="1"/>
</dbReference>
<evidence type="ECO:0000313" key="4">
    <source>
        <dbReference type="Proteomes" id="UP001150259"/>
    </source>
</evidence>
<dbReference type="PANTHER" id="PTHR39339:SF1">
    <property type="entry name" value="CHAD DOMAIN-CONTAINING PROTEIN"/>
    <property type="match status" value="1"/>
</dbReference>
<dbReference type="InterPro" id="IPR007899">
    <property type="entry name" value="CHAD_dom"/>
</dbReference>
<feature type="domain" description="CHAD" evidence="2">
    <location>
        <begin position="219"/>
        <end position="505"/>
    </location>
</feature>
<dbReference type="InterPro" id="IPR033469">
    <property type="entry name" value="CYTH-like_dom_sf"/>
</dbReference>
<dbReference type="SMART" id="SM01118">
    <property type="entry name" value="CYTH"/>
    <property type="match status" value="1"/>
</dbReference>
<dbReference type="Gene3D" id="2.40.320.10">
    <property type="entry name" value="Hypothetical Protein Pfu-838710-001"/>
    <property type="match status" value="1"/>
</dbReference>
<dbReference type="RefSeq" id="WP_272461434.1">
    <property type="nucleotide sequence ID" value="NZ_JAPFQL010000020.1"/>
</dbReference>
<evidence type="ECO:0000259" key="2">
    <source>
        <dbReference type="PROSITE" id="PS51708"/>
    </source>
</evidence>
<accession>A0ABT5GF15</accession>
<keyword evidence="4" id="KW-1185">Reference proteome</keyword>
<dbReference type="Pfam" id="PF05235">
    <property type="entry name" value="CHAD"/>
    <property type="match status" value="1"/>
</dbReference>
<name>A0ABT5GF15_9MICO</name>
<comment type="caution">
    <text evidence="3">The sequence shown here is derived from an EMBL/GenBank/DDBJ whole genome shotgun (WGS) entry which is preliminary data.</text>
</comment>
<dbReference type="InterPro" id="IPR023577">
    <property type="entry name" value="CYTH_domain"/>
</dbReference>
<dbReference type="EMBL" id="JAPFQL010000020">
    <property type="protein sequence ID" value="MDC5696860.1"/>
    <property type="molecule type" value="Genomic_DNA"/>
</dbReference>
<dbReference type="SUPFAM" id="SSF55154">
    <property type="entry name" value="CYTH-like phosphatases"/>
    <property type="match status" value="1"/>
</dbReference>
<proteinExistence type="predicted"/>
<dbReference type="Gene3D" id="1.40.20.10">
    <property type="entry name" value="CHAD domain"/>
    <property type="match status" value="1"/>
</dbReference>
<dbReference type="PROSITE" id="PS51707">
    <property type="entry name" value="CYTH"/>
    <property type="match status" value="1"/>
</dbReference>
<dbReference type="Proteomes" id="UP001150259">
    <property type="component" value="Unassembled WGS sequence"/>
</dbReference>
<dbReference type="Pfam" id="PF01928">
    <property type="entry name" value="CYTH"/>
    <property type="match status" value="1"/>
</dbReference>
<gene>
    <name evidence="3" type="ORF">OO014_06280</name>
</gene>
<reference evidence="3 4" key="1">
    <citation type="submission" date="2022-11" db="EMBL/GenBank/DDBJ databases">
        <title>Anaerobic phenanthrene biodegradation by a DNRA strain PheN6.</title>
        <authorList>
            <person name="Zhang Z."/>
        </authorList>
    </citation>
    <scope>NUCLEOTIDE SEQUENCE [LARGE SCALE GENOMIC DNA]</scope>
    <source>
        <strain evidence="3 4">PheN6</strain>
    </source>
</reference>
<sequence>MGRSQQDEIERKYDVGVETVFPNLAEVGLVAGVGQPQELRLEAVYFDTAGLDLARHGVTLRRRTGGHDAGWHLKLPKGGDARTEVHEPLGEDDSETVPDSLLGQVRAIVRDRPLRPVARLATTRREYALHDGEGAVLATVCDDEVRAERLGGAGDASAASQEWREWEVELAGGAEELLDAVGEQLRDAGASPAASASKLRRALGDLPSAGRPTADGTSNGSARQVLAAHLAEHTVRLQAEDRAVRTGQAEGIHKLRIAARRLRSALSTWRPLLDQEATEPVREELRWLGGTLAPARDAQVLREHLAEVLAGQPAELVAGPVATRIDDLLRAAYGAGRDRALEQLDGSRYFRLLDALDSLIESPPLTKDADEPAGTVLKRLLRRDIKRLRRAVRAIEAAPRTSAERDVAFHEARKKAKRLRYAAEMAEPVLGKQARSLATSAKKVQETLGVHQDSVVARERLREMGMQAHLAGENAFTFGRLHALEESRAASAEGDFDKAWKKFRRKQLDRWS</sequence>
<organism evidence="3 4">
    <name type="scientific">Intrasporangium calvum</name>
    <dbReference type="NCBI Taxonomy" id="53358"/>
    <lineage>
        <taxon>Bacteria</taxon>
        <taxon>Bacillati</taxon>
        <taxon>Actinomycetota</taxon>
        <taxon>Actinomycetes</taxon>
        <taxon>Micrococcales</taxon>
        <taxon>Intrasporangiaceae</taxon>
        <taxon>Intrasporangium</taxon>
    </lineage>
</organism>
<evidence type="ECO:0000313" key="3">
    <source>
        <dbReference type="EMBL" id="MDC5696860.1"/>
    </source>
</evidence>
<evidence type="ECO:0000259" key="1">
    <source>
        <dbReference type="PROSITE" id="PS51707"/>
    </source>
</evidence>
<protein>
    <submittedName>
        <fullName evidence="3">CYTH and CHAD domain-containing protein</fullName>
    </submittedName>
</protein>
<dbReference type="PANTHER" id="PTHR39339">
    <property type="entry name" value="SLR1444 PROTEIN"/>
    <property type="match status" value="1"/>
</dbReference>